<comment type="caution">
    <text evidence="7">The sequence shown here is derived from an EMBL/GenBank/DDBJ whole genome shotgun (WGS) entry which is preliminary data.</text>
</comment>
<protein>
    <submittedName>
        <fullName evidence="7">Glycerate dehydrogenase</fullName>
    </submittedName>
</protein>
<gene>
    <name evidence="7" type="ORF">T9A_00857</name>
</gene>
<dbReference type="RefSeq" id="WP_035245364.1">
    <property type="nucleotide sequence ID" value="NZ_ARXU01000002.1"/>
</dbReference>
<dbReference type="NCBIfam" id="NF005069">
    <property type="entry name" value="PRK06487.1"/>
    <property type="match status" value="1"/>
</dbReference>
<dbReference type="Gene3D" id="3.40.50.720">
    <property type="entry name" value="NAD(P)-binding Rossmann-like Domain"/>
    <property type="match status" value="2"/>
</dbReference>
<dbReference type="InterPro" id="IPR036291">
    <property type="entry name" value="NAD(P)-bd_dom_sf"/>
</dbReference>
<name>A0ABR4WGA3_9GAMM</name>
<evidence type="ECO:0000256" key="2">
    <source>
        <dbReference type="ARBA" id="ARBA00023002"/>
    </source>
</evidence>
<proteinExistence type="inferred from homology"/>
<dbReference type="PROSITE" id="PS00670">
    <property type="entry name" value="D_2_HYDROXYACID_DH_2"/>
    <property type="match status" value="1"/>
</dbReference>
<dbReference type="InterPro" id="IPR006139">
    <property type="entry name" value="D-isomer_2_OHA_DH_cat_dom"/>
</dbReference>
<keyword evidence="8" id="KW-1185">Reference proteome</keyword>
<organism evidence="7 8">
    <name type="scientific">Alcanivorax jadensis T9</name>
    <dbReference type="NCBI Taxonomy" id="1177181"/>
    <lineage>
        <taxon>Bacteria</taxon>
        <taxon>Pseudomonadati</taxon>
        <taxon>Pseudomonadota</taxon>
        <taxon>Gammaproteobacteria</taxon>
        <taxon>Oceanospirillales</taxon>
        <taxon>Alcanivoracaceae</taxon>
        <taxon>Alcanivorax</taxon>
    </lineage>
</organism>
<dbReference type="PANTHER" id="PTHR43761">
    <property type="entry name" value="D-ISOMER SPECIFIC 2-HYDROXYACID DEHYDROGENASE FAMILY PROTEIN (AFU_ORTHOLOGUE AFUA_1G13630)"/>
    <property type="match status" value="1"/>
</dbReference>
<evidence type="ECO:0000313" key="8">
    <source>
        <dbReference type="Proteomes" id="UP000029443"/>
    </source>
</evidence>
<feature type="domain" description="D-isomer specific 2-hydroxyacid dehydrogenase NAD-binding" evidence="6">
    <location>
        <begin position="107"/>
        <end position="286"/>
    </location>
</feature>
<keyword evidence="3" id="KW-0520">NAD</keyword>
<evidence type="ECO:0000313" key="7">
    <source>
        <dbReference type="EMBL" id="KGD62566.1"/>
    </source>
</evidence>
<comment type="similarity">
    <text evidence="1 4">Belongs to the D-isomer specific 2-hydroxyacid dehydrogenase family.</text>
</comment>
<evidence type="ECO:0000259" key="5">
    <source>
        <dbReference type="Pfam" id="PF00389"/>
    </source>
</evidence>
<reference evidence="7 8" key="1">
    <citation type="submission" date="2012-09" db="EMBL/GenBank/DDBJ databases">
        <title>Genome Sequence of alkane-degrading Bacterium Alcanivorax jadensis T9.</title>
        <authorList>
            <person name="Lai Q."/>
            <person name="Shao Z."/>
        </authorList>
    </citation>
    <scope>NUCLEOTIDE SEQUENCE [LARGE SCALE GENOMIC DNA]</scope>
    <source>
        <strain evidence="7 8">T9</strain>
    </source>
</reference>
<accession>A0ABR4WGA3</accession>
<evidence type="ECO:0000256" key="4">
    <source>
        <dbReference type="RuleBase" id="RU003719"/>
    </source>
</evidence>
<dbReference type="Proteomes" id="UP000029443">
    <property type="component" value="Unassembled WGS sequence"/>
</dbReference>
<dbReference type="EMBL" id="ARXU01000002">
    <property type="protein sequence ID" value="KGD62566.1"/>
    <property type="molecule type" value="Genomic_DNA"/>
</dbReference>
<dbReference type="InterPro" id="IPR029753">
    <property type="entry name" value="D-isomer_DH_CS"/>
</dbReference>
<dbReference type="Pfam" id="PF00389">
    <property type="entry name" value="2-Hacid_dh"/>
    <property type="match status" value="1"/>
</dbReference>
<evidence type="ECO:0000259" key="6">
    <source>
        <dbReference type="Pfam" id="PF02826"/>
    </source>
</evidence>
<evidence type="ECO:0000256" key="3">
    <source>
        <dbReference type="ARBA" id="ARBA00023027"/>
    </source>
</evidence>
<dbReference type="PROSITE" id="PS00671">
    <property type="entry name" value="D_2_HYDROXYACID_DH_3"/>
    <property type="match status" value="1"/>
</dbReference>
<dbReference type="SUPFAM" id="SSF52283">
    <property type="entry name" value="Formate/glycerate dehydrogenase catalytic domain-like"/>
    <property type="match status" value="1"/>
</dbReference>
<dbReference type="Pfam" id="PF02826">
    <property type="entry name" value="2-Hacid_dh_C"/>
    <property type="match status" value="1"/>
</dbReference>
<dbReference type="PANTHER" id="PTHR43761:SF1">
    <property type="entry name" value="D-ISOMER SPECIFIC 2-HYDROXYACID DEHYDROGENASE CATALYTIC DOMAIN-CONTAINING PROTEIN-RELATED"/>
    <property type="match status" value="1"/>
</dbReference>
<dbReference type="SUPFAM" id="SSF51735">
    <property type="entry name" value="NAD(P)-binding Rossmann-fold domains"/>
    <property type="match status" value="1"/>
</dbReference>
<sequence length="317" mass="34087">MQGVFLDTDTLNPDEMDFSALEALMPWTFHPLTRPQDRLARLDGAQVVITNKVVLDAATLRACPSLKLICICATGTNNVDLDAARELGITVCNVSGYARASVAQHTLTMMLSLATRWHLYDRDVKAGAWSRAEQFCLLNHPIMELAGKTLGLIGHGDLGREVARLAEALGMQVLVAESFQRHGGQSGRVALAELLPQADVLSLHCPLTAQTDKLVNASFLAQMKPGALLINTARGGLIDEPALADALRSGHLGGAGLDVLSSEPPPADHPLLAEDIPNLIITPHNAWGTRECRQRLLDGVVENIRQWQAGSAINVVN</sequence>
<dbReference type="CDD" id="cd12162">
    <property type="entry name" value="2-Hacid_dh_4"/>
    <property type="match status" value="1"/>
</dbReference>
<dbReference type="InterPro" id="IPR050418">
    <property type="entry name" value="D-iso_2-hydroxyacid_DH_PdxB"/>
</dbReference>
<keyword evidence="2 4" id="KW-0560">Oxidoreductase</keyword>
<feature type="domain" description="D-isomer specific 2-hydroxyacid dehydrogenase catalytic" evidence="5">
    <location>
        <begin position="27"/>
        <end position="317"/>
    </location>
</feature>
<evidence type="ECO:0000256" key="1">
    <source>
        <dbReference type="ARBA" id="ARBA00005854"/>
    </source>
</evidence>
<dbReference type="InterPro" id="IPR006140">
    <property type="entry name" value="D-isomer_DH_NAD-bd"/>
</dbReference>